<organism evidence="1 2">
    <name type="scientific">Streptomyces coelicoflavus</name>
    <dbReference type="NCBI Taxonomy" id="285562"/>
    <lineage>
        <taxon>Bacteria</taxon>
        <taxon>Bacillati</taxon>
        <taxon>Actinomycetota</taxon>
        <taxon>Actinomycetes</taxon>
        <taxon>Kitasatosporales</taxon>
        <taxon>Streptomycetaceae</taxon>
        <taxon>Streptomyces</taxon>
    </lineage>
</organism>
<reference evidence="1 2" key="1">
    <citation type="submission" date="2020-01" db="EMBL/GenBank/DDBJ databases">
        <title>Insect and environment-associated Actinomycetes.</title>
        <authorList>
            <person name="Currrie C."/>
            <person name="Chevrette M."/>
            <person name="Carlson C."/>
            <person name="Stubbendieck R."/>
            <person name="Wendt-Pienkowski E."/>
        </authorList>
    </citation>
    <scope>NUCLEOTIDE SEQUENCE [LARGE SCALE GENOMIC DNA]</scope>
    <source>
        <strain evidence="1 2">SID14163</strain>
    </source>
</reference>
<sequence length="99" mass="10284">MTGVGESWLGDGLDGVAAVESGLWVRGVDYVGGWRSARESADRLNRALLGAGFELSAVRAVASADESGRGVVRLAGWPETADRLAVLLEALADRDGGGW</sequence>
<comment type="caution">
    <text evidence="1">The sequence shown here is derived from an EMBL/GenBank/DDBJ whole genome shotgun (WGS) entry which is preliminary data.</text>
</comment>
<dbReference type="EMBL" id="JAAGMA010001048">
    <property type="protein sequence ID" value="NEB14771.1"/>
    <property type="molecule type" value="Genomic_DNA"/>
</dbReference>
<dbReference type="RefSeq" id="WP_164251139.1">
    <property type="nucleotide sequence ID" value="NZ_JAAGMA010001048.1"/>
</dbReference>
<evidence type="ECO:0000313" key="1">
    <source>
        <dbReference type="EMBL" id="NEB14771.1"/>
    </source>
</evidence>
<protein>
    <submittedName>
        <fullName evidence="1">Uncharacterized protein</fullName>
    </submittedName>
</protein>
<accession>A0A7K3PZN2</accession>
<name>A0A7K3PZN2_9ACTN</name>
<proteinExistence type="predicted"/>
<dbReference type="Proteomes" id="UP000470446">
    <property type="component" value="Unassembled WGS sequence"/>
</dbReference>
<gene>
    <name evidence="1" type="ORF">G3I32_39120</name>
</gene>
<evidence type="ECO:0000313" key="2">
    <source>
        <dbReference type="Proteomes" id="UP000470446"/>
    </source>
</evidence>
<dbReference type="AlphaFoldDB" id="A0A7K3PZN2"/>